<dbReference type="Proteomes" id="UP001182556">
    <property type="component" value="Unassembled WGS sequence"/>
</dbReference>
<sequence>MLPTPAVLARGAAQTGVVSTDDIPCINGRSEGSIDHKTVKIGDVVQVNFRGSPPYAIARNIGHQNAIYCDSPITGNITTNTWEWTVGPVSWHSNDSDVTMTLLNPGDTVIFSVKELTSSLNNNMYTSVNYSIVDQSQSFGHRTLRSPTRAGLLVCLLALASILVSVP</sequence>
<dbReference type="EMBL" id="JAODAN010000002">
    <property type="protein sequence ID" value="KAK1926294.1"/>
    <property type="molecule type" value="Genomic_DNA"/>
</dbReference>
<gene>
    <name evidence="1" type="ORF">DB88DRAFT_481353</name>
</gene>
<dbReference type="AlphaFoldDB" id="A0AAD9FU08"/>
<comment type="caution">
    <text evidence="1">The sequence shown here is derived from an EMBL/GenBank/DDBJ whole genome shotgun (WGS) entry which is preliminary data.</text>
</comment>
<reference evidence="1" key="1">
    <citation type="submission" date="2023-02" db="EMBL/GenBank/DDBJ databases">
        <title>Identification and recombinant expression of a fungal hydrolase from Papiliotrema laurentii that hydrolyzes apple cutin and clears colloidal polyester polyurethane.</title>
        <authorList>
            <consortium name="DOE Joint Genome Institute"/>
            <person name="Roman V.A."/>
            <person name="Bojanowski C."/>
            <person name="Crable B.R."/>
            <person name="Wagner D.N."/>
            <person name="Hung C.S."/>
            <person name="Nadeau L.J."/>
            <person name="Schratz L."/>
            <person name="Haridas S."/>
            <person name="Pangilinan J."/>
            <person name="Lipzen A."/>
            <person name="Na H."/>
            <person name="Yan M."/>
            <person name="Ng V."/>
            <person name="Grigoriev I.V."/>
            <person name="Spatafora J.W."/>
            <person name="Barlow D."/>
            <person name="Biffinger J."/>
            <person name="Kelley-Loughnane N."/>
            <person name="Varaljay V.A."/>
            <person name="Crookes-Goodson W.J."/>
        </authorList>
    </citation>
    <scope>NUCLEOTIDE SEQUENCE</scope>
    <source>
        <strain evidence="1">5307AH</strain>
    </source>
</reference>
<keyword evidence="2" id="KW-1185">Reference proteome</keyword>
<evidence type="ECO:0000313" key="2">
    <source>
        <dbReference type="Proteomes" id="UP001182556"/>
    </source>
</evidence>
<protein>
    <submittedName>
        <fullName evidence="1">Uncharacterized protein</fullName>
    </submittedName>
</protein>
<proteinExistence type="predicted"/>
<evidence type="ECO:0000313" key="1">
    <source>
        <dbReference type="EMBL" id="KAK1926294.1"/>
    </source>
</evidence>
<organism evidence="1 2">
    <name type="scientific">Papiliotrema laurentii</name>
    <name type="common">Cryptococcus laurentii</name>
    <dbReference type="NCBI Taxonomy" id="5418"/>
    <lineage>
        <taxon>Eukaryota</taxon>
        <taxon>Fungi</taxon>
        <taxon>Dikarya</taxon>
        <taxon>Basidiomycota</taxon>
        <taxon>Agaricomycotina</taxon>
        <taxon>Tremellomycetes</taxon>
        <taxon>Tremellales</taxon>
        <taxon>Rhynchogastremaceae</taxon>
        <taxon>Papiliotrema</taxon>
    </lineage>
</organism>
<accession>A0AAD9FU08</accession>
<name>A0AAD9FU08_PAPLA</name>